<proteinExistence type="predicted"/>
<dbReference type="GO" id="GO:0016491">
    <property type="term" value="F:oxidoreductase activity"/>
    <property type="evidence" value="ECO:0007669"/>
    <property type="project" value="InterPro"/>
</dbReference>
<dbReference type="InterPro" id="IPR000866">
    <property type="entry name" value="AhpC/TSA"/>
</dbReference>
<dbReference type="Pfam" id="PF00578">
    <property type="entry name" value="AhpC-TSA"/>
    <property type="match status" value="1"/>
</dbReference>
<keyword evidence="4" id="KW-1185">Reference proteome</keyword>
<feature type="chain" id="PRO_5030760374" evidence="1">
    <location>
        <begin position="26"/>
        <end position="451"/>
    </location>
</feature>
<dbReference type="EMBL" id="JACGXS010000001">
    <property type="protein sequence ID" value="MBA8680932.1"/>
    <property type="molecule type" value="Genomic_DNA"/>
</dbReference>
<dbReference type="PANTHER" id="PTHR42852">
    <property type="entry name" value="THIOL:DISULFIDE INTERCHANGE PROTEIN DSBE"/>
    <property type="match status" value="1"/>
</dbReference>
<organism evidence="3 4">
    <name type="scientific">Stenotrophomonas tumulicola</name>
    <dbReference type="NCBI Taxonomy" id="1685415"/>
    <lineage>
        <taxon>Bacteria</taxon>
        <taxon>Pseudomonadati</taxon>
        <taxon>Pseudomonadota</taxon>
        <taxon>Gammaproteobacteria</taxon>
        <taxon>Lysobacterales</taxon>
        <taxon>Lysobacteraceae</taxon>
        <taxon>Stenotrophomonas</taxon>
    </lineage>
</organism>
<dbReference type="RefSeq" id="WP_182338084.1">
    <property type="nucleotide sequence ID" value="NZ_JACGXS010000001.1"/>
</dbReference>
<keyword evidence="1" id="KW-0732">Signal</keyword>
<dbReference type="Proteomes" id="UP000547058">
    <property type="component" value="Unassembled WGS sequence"/>
</dbReference>
<dbReference type="CDD" id="cd02966">
    <property type="entry name" value="TlpA_like_family"/>
    <property type="match status" value="1"/>
</dbReference>
<evidence type="ECO:0000313" key="4">
    <source>
        <dbReference type="Proteomes" id="UP000547058"/>
    </source>
</evidence>
<dbReference type="PANTHER" id="PTHR42852:SF13">
    <property type="entry name" value="PROTEIN DIPZ"/>
    <property type="match status" value="1"/>
</dbReference>
<dbReference type="InterPro" id="IPR050553">
    <property type="entry name" value="Thioredoxin_ResA/DsbE_sf"/>
</dbReference>
<gene>
    <name evidence="3" type="ORF">H4O11_03830</name>
</gene>
<name>A0A7W3IGN2_9GAMM</name>
<sequence length="451" mass="49321">MTLPFPGRALATLLFASALPFASFAAGKAAFPAEGVWRGEFNIDGDPVPFNFEVKGKRAQDATFTLLNGSRTDKFKVTPRDDGTFSVRMNTYDAVLEGKVSDDGLHLAGQYKDLVPSRNGARNLAFTAEHGADWRFVKPGQDEAPAADLSGKWAVQTIDKAARQDKRNQVALLKQEGNHLSGVFMTVVGDTRELEGTVQGDRFYLSGFSGPSPLLIRGTIDEDGNIQGSFGSGIYNVVKFEGEKSDKVELPDPYKLTFLKDGQDHIDFSFPDLQGKQVSLKDDKYKGKVVIVEVIGTWCPNCTDQTYFLAPWFKQNQHRGVEAVAVAFEQEDDFGYFQKALTTFKDYFDIRYDIVFGGIADKKVATEKLKGLNYMAAFPTTIIIGRDGKVREIYTGYTGTVTGEYYKDYVAKFNGLLDTLIAEPDPFASTASATPATASPTALAVAAPASP</sequence>
<dbReference type="PROSITE" id="PS51352">
    <property type="entry name" value="THIOREDOXIN_2"/>
    <property type="match status" value="1"/>
</dbReference>
<evidence type="ECO:0000256" key="1">
    <source>
        <dbReference type="SAM" id="SignalP"/>
    </source>
</evidence>
<reference evidence="3 4" key="1">
    <citation type="submission" date="2020-08" db="EMBL/GenBank/DDBJ databases">
        <title>Stenotrophomonas tumulicola JCM 30961.</title>
        <authorList>
            <person name="Deng Y."/>
        </authorList>
    </citation>
    <scope>NUCLEOTIDE SEQUENCE [LARGE SCALE GENOMIC DNA]</scope>
    <source>
        <strain evidence="3 4">JCM 30961</strain>
    </source>
</reference>
<feature type="domain" description="Thioredoxin" evidence="2">
    <location>
        <begin position="259"/>
        <end position="415"/>
    </location>
</feature>
<protein>
    <submittedName>
        <fullName evidence="3">TlpA family protein disulfide reductase</fullName>
    </submittedName>
</protein>
<dbReference type="InterPro" id="IPR013766">
    <property type="entry name" value="Thioredoxin_domain"/>
</dbReference>
<dbReference type="AlphaFoldDB" id="A0A7W3IGN2"/>
<accession>A0A7W3IGN2</accession>
<evidence type="ECO:0000259" key="2">
    <source>
        <dbReference type="PROSITE" id="PS51352"/>
    </source>
</evidence>
<dbReference type="GO" id="GO:0016209">
    <property type="term" value="F:antioxidant activity"/>
    <property type="evidence" value="ECO:0007669"/>
    <property type="project" value="InterPro"/>
</dbReference>
<dbReference type="SUPFAM" id="SSF52833">
    <property type="entry name" value="Thioredoxin-like"/>
    <property type="match status" value="1"/>
</dbReference>
<comment type="caution">
    <text evidence="3">The sequence shown here is derived from an EMBL/GenBank/DDBJ whole genome shotgun (WGS) entry which is preliminary data.</text>
</comment>
<dbReference type="Gene3D" id="3.40.30.10">
    <property type="entry name" value="Glutaredoxin"/>
    <property type="match status" value="1"/>
</dbReference>
<feature type="signal peptide" evidence="1">
    <location>
        <begin position="1"/>
        <end position="25"/>
    </location>
</feature>
<evidence type="ECO:0000313" key="3">
    <source>
        <dbReference type="EMBL" id="MBA8680932.1"/>
    </source>
</evidence>
<dbReference type="InterPro" id="IPR036249">
    <property type="entry name" value="Thioredoxin-like_sf"/>
</dbReference>